<reference evidence="2 3" key="1">
    <citation type="submission" date="2023-08" db="EMBL/GenBank/DDBJ databases">
        <title>Black Yeasts Isolated from many extreme environments.</title>
        <authorList>
            <person name="Coleine C."/>
            <person name="Stajich J.E."/>
            <person name="Selbmann L."/>
        </authorList>
    </citation>
    <scope>NUCLEOTIDE SEQUENCE [LARGE SCALE GENOMIC DNA]</scope>
    <source>
        <strain evidence="2 3">CCFEE 5910</strain>
    </source>
</reference>
<feature type="compositionally biased region" description="Acidic residues" evidence="1">
    <location>
        <begin position="187"/>
        <end position="198"/>
    </location>
</feature>
<proteinExistence type="predicted"/>
<evidence type="ECO:0000313" key="3">
    <source>
        <dbReference type="Proteomes" id="UP001309876"/>
    </source>
</evidence>
<dbReference type="Proteomes" id="UP001309876">
    <property type="component" value="Unassembled WGS sequence"/>
</dbReference>
<feature type="region of interest" description="Disordered" evidence="1">
    <location>
        <begin position="186"/>
        <end position="227"/>
    </location>
</feature>
<sequence>MKQAFSSANDSVKQLDQTVKDVVKSPHLRVYDKFSTFTLLLTVNFTHEDFLQTFRARKQTFPELAATAFFCFLQALDYVGSKKHRKQQNLHSKSYLQFMNSTHPVSGDMPSKKRKQSEDAQKLIAQGLTTLPQPGPHAEPSPVTPTPETVKEADPQLFATPSSQKTTSSFFSAVEDISDLRSHTEEDAFSEELDEDTSSNDHAPVKSRASEPNSPRGPVSSPSTSESRFTYLQGPLTQMADRLESQGLQLSVQSLSPVSGSEPSTLRTRSSSSTPALPHDSAMVMSTGINASPTIKSTQSKCDQAFLPYTKPLAAKPATESSVVRKPSPYNQAM</sequence>
<comment type="caution">
    <text evidence="2">The sequence shown here is derived from an EMBL/GenBank/DDBJ whole genome shotgun (WGS) entry which is preliminary data.</text>
</comment>
<organism evidence="2 3">
    <name type="scientific">Lithohypha guttulata</name>
    <dbReference type="NCBI Taxonomy" id="1690604"/>
    <lineage>
        <taxon>Eukaryota</taxon>
        <taxon>Fungi</taxon>
        <taxon>Dikarya</taxon>
        <taxon>Ascomycota</taxon>
        <taxon>Pezizomycotina</taxon>
        <taxon>Eurotiomycetes</taxon>
        <taxon>Chaetothyriomycetidae</taxon>
        <taxon>Chaetothyriales</taxon>
        <taxon>Trichomeriaceae</taxon>
        <taxon>Lithohypha</taxon>
    </lineage>
</organism>
<keyword evidence="3" id="KW-1185">Reference proteome</keyword>
<evidence type="ECO:0000313" key="2">
    <source>
        <dbReference type="EMBL" id="KAK5086401.1"/>
    </source>
</evidence>
<feature type="region of interest" description="Disordered" evidence="1">
    <location>
        <begin position="252"/>
        <end position="280"/>
    </location>
</feature>
<gene>
    <name evidence="2" type="ORF">LTR05_003569</name>
</gene>
<feature type="region of interest" description="Disordered" evidence="1">
    <location>
        <begin position="314"/>
        <end position="334"/>
    </location>
</feature>
<dbReference type="AlphaFoldDB" id="A0AAN7YGV3"/>
<name>A0AAN7YGV3_9EURO</name>
<evidence type="ECO:0000256" key="1">
    <source>
        <dbReference type="SAM" id="MobiDB-lite"/>
    </source>
</evidence>
<feature type="region of interest" description="Disordered" evidence="1">
    <location>
        <begin position="129"/>
        <end position="150"/>
    </location>
</feature>
<feature type="region of interest" description="Disordered" evidence="1">
    <location>
        <begin position="100"/>
        <end position="119"/>
    </location>
</feature>
<dbReference type="EMBL" id="JAVRRJ010000003">
    <property type="protein sequence ID" value="KAK5086401.1"/>
    <property type="molecule type" value="Genomic_DNA"/>
</dbReference>
<accession>A0AAN7YGV3</accession>
<feature type="compositionally biased region" description="Low complexity" evidence="1">
    <location>
        <begin position="252"/>
        <end position="278"/>
    </location>
</feature>
<protein>
    <submittedName>
        <fullName evidence="2">Uncharacterized protein</fullName>
    </submittedName>
</protein>
<feature type="compositionally biased region" description="Pro residues" evidence="1">
    <location>
        <begin position="133"/>
        <end position="145"/>
    </location>
</feature>